<evidence type="ECO:0008006" key="4">
    <source>
        <dbReference type="Google" id="ProtNLM"/>
    </source>
</evidence>
<sequence>MDVGVKTSRLPKYKAVLRCCTPFLLLDPEENPSKTRLFFVTPRAERNNMLFLKVFYHQVVDAEDLRHYSVYTVATVLQDILWGCHDRIVSKKIWRRINYETCTLQQLEPWIAKDGFDLLVEIIDFLVLVMRHKKSNLMHACHLGEAMGKVVLGPADCDALLAEKASHFMTRLLIDQSKRLGAHQPLRSMSADHIQHEHVNALHRNRQATLAKAKSYDRLVLRQRRQGSDFFAMATNQAESAADVGLIRLFGYHDDPWLCVAEPELDDSVSSDSSCDDLVSPSSSFHHRIIHNCSIFDPSIDPALSVASPTLFRILTNAKEGNMALSHAARAPMSPASSSFSSSSTAVSSTSSDDLTSKMTAVKRQNNATVTKHHDVLDCLHHAFDDVQHWIQQHDETKRRWQARDNQRSLKSSFGKLYKAVKTHTPSMTITTLDRPPTPPPKDTPCYPRILEDSGFSQNTICSDGKVGMKNKPMTVWQRTRPSKRLDRAKMTNQRHTSNRLDYLRTLIPTRSGQSPSLDTSAL</sequence>
<reference evidence="2 3" key="1">
    <citation type="submission" date="2016-07" db="EMBL/GenBank/DDBJ databases">
        <title>Pervasive Adenine N6-methylation of Active Genes in Fungi.</title>
        <authorList>
            <consortium name="DOE Joint Genome Institute"/>
            <person name="Mondo S.J."/>
            <person name="Dannebaum R.O."/>
            <person name="Kuo R.C."/>
            <person name="Labutti K."/>
            <person name="Haridas S."/>
            <person name="Kuo A."/>
            <person name="Salamov A."/>
            <person name="Ahrendt S.R."/>
            <person name="Lipzen A."/>
            <person name="Sullivan W."/>
            <person name="Andreopoulos W.B."/>
            <person name="Clum A."/>
            <person name="Lindquist E."/>
            <person name="Daum C."/>
            <person name="Ramamoorthy G.K."/>
            <person name="Gryganskyi A."/>
            <person name="Culley D."/>
            <person name="Magnuson J.K."/>
            <person name="James T.Y."/>
            <person name="O'Malley M.A."/>
            <person name="Stajich J.E."/>
            <person name="Spatafora J.W."/>
            <person name="Visel A."/>
            <person name="Grigoriev I.V."/>
        </authorList>
    </citation>
    <scope>NUCLEOTIDE SEQUENCE [LARGE SCALE GENOMIC DNA]</scope>
    <source>
        <strain evidence="2 3">NRRL 3301</strain>
    </source>
</reference>
<evidence type="ECO:0000256" key="1">
    <source>
        <dbReference type="SAM" id="MobiDB-lite"/>
    </source>
</evidence>
<evidence type="ECO:0000313" key="2">
    <source>
        <dbReference type="EMBL" id="ORX54144.1"/>
    </source>
</evidence>
<comment type="caution">
    <text evidence="2">The sequence shown here is derived from an EMBL/GenBank/DDBJ whole genome shotgun (WGS) entry which is preliminary data.</text>
</comment>
<dbReference type="AlphaFoldDB" id="A0A1X2GHW3"/>
<feature type="compositionally biased region" description="Low complexity" evidence="1">
    <location>
        <begin position="328"/>
        <end position="352"/>
    </location>
</feature>
<keyword evidence="3" id="KW-1185">Reference proteome</keyword>
<gene>
    <name evidence="2" type="ORF">DM01DRAFT_1345971</name>
</gene>
<accession>A0A1X2GHW3</accession>
<dbReference type="InterPro" id="IPR008936">
    <property type="entry name" value="Rho_GTPase_activation_prot"/>
</dbReference>
<organism evidence="2 3">
    <name type="scientific">Hesseltinella vesiculosa</name>
    <dbReference type="NCBI Taxonomy" id="101127"/>
    <lineage>
        <taxon>Eukaryota</taxon>
        <taxon>Fungi</taxon>
        <taxon>Fungi incertae sedis</taxon>
        <taxon>Mucoromycota</taxon>
        <taxon>Mucoromycotina</taxon>
        <taxon>Mucoromycetes</taxon>
        <taxon>Mucorales</taxon>
        <taxon>Cunninghamellaceae</taxon>
        <taxon>Hesseltinella</taxon>
    </lineage>
</organism>
<proteinExistence type="predicted"/>
<dbReference type="EMBL" id="MCGT01000014">
    <property type="protein sequence ID" value="ORX54144.1"/>
    <property type="molecule type" value="Genomic_DNA"/>
</dbReference>
<evidence type="ECO:0000313" key="3">
    <source>
        <dbReference type="Proteomes" id="UP000242146"/>
    </source>
</evidence>
<name>A0A1X2GHW3_9FUNG</name>
<dbReference type="SUPFAM" id="SSF48350">
    <property type="entry name" value="GTPase activation domain, GAP"/>
    <property type="match status" value="1"/>
</dbReference>
<feature type="region of interest" description="Disordered" evidence="1">
    <location>
        <begin position="328"/>
        <end position="358"/>
    </location>
</feature>
<dbReference type="Proteomes" id="UP000242146">
    <property type="component" value="Unassembled WGS sequence"/>
</dbReference>
<protein>
    <recommendedName>
        <fullName evidence="4">Rho-GAP domain-containing protein</fullName>
    </recommendedName>
</protein>
<dbReference type="OrthoDB" id="2360820at2759"/>
<dbReference type="Gene3D" id="1.10.555.10">
    <property type="entry name" value="Rho GTPase activation protein"/>
    <property type="match status" value="1"/>
</dbReference>